<evidence type="ECO:0000256" key="1">
    <source>
        <dbReference type="ARBA" id="ARBA00001946"/>
    </source>
</evidence>
<evidence type="ECO:0000259" key="24">
    <source>
        <dbReference type="SMART" id="SM00483"/>
    </source>
</evidence>
<feature type="domain" description="Helix-hairpin-helix DNA-binding motif class 1" evidence="22">
    <location>
        <begin position="54"/>
        <end position="73"/>
    </location>
</feature>
<feature type="domain" description="Helix-hairpin-helix DNA-binding motif class 1" evidence="22">
    <location>
        <begin position="129"/>
        <end position="148"/>
    </location>
</feature>
<dbReference type="GO" id="GO:0003887">
    <property type="term" value="F:DNA-directed DNA polymerase activity"/>
    <property type="evidence" value="ECO:0007669"/>
    <property type="project" value="UniProtKB-KW"/>
</dbReference>
<evidence type="ECO:0000256" key="15">
    <source>
        <dbReference type="ARBA" id="ARBA00023204"/>
    </source>
</evidence>
<dbReference type="InterPro" id="IPR010996">
    <property type="entry name" value="HHH_MUS81"/>
</dbReference>
<dbReference type="InterPro" id="IPR003141">
    <property type="entry name" value="Pol/His_phosphatase_N"/>
</dbReference>
<dbReference type="SMART" id="SM00481">
    <property type="entry name" value="POLIIIAc"/>
    <property type="match status" value="1"/>
</dbReference>
<dbReference type="STRING" id="1802583.A2311_01115"/>
<dbReference type="Gene3D" id="3.30.210.10">
    <property type="entry name" value="DNA polymerase, thumb domain"/>
    <property type="match status" value="1"/>
</dbReference>
<dbReference type="PANTHER" id="PTHR36928">
    <property type="entry name" value="PHOSPHATASE YCDX-RELATED"/>
    <property type="match status" value="1"/>
</dbReference>
<dbReference type="InterPro" id="IPR029398">
    <property type="entry name" value="PolB_thumb"/>
</dbReference>
<evidence type="ECO:0000256" key="10">
    <source>
        <dbReference type="ARBA" id="ARBA00022705"/>
    </source>
</evidence>
<evidence type="ECO:0000256" key="4">
    <source>
        <dbReference type="ARBA" id="ARBA00012720"/>
    </source>
</evidence>
<dbReference type="GO" id="GO:0042578">
    <property type="term" value="F:phosphoric ester hydrolase activity"/>
    <property type="evidence" value="ECO:0007669"/>
    <property type="project" value="TreeGrafter"/>
</dbReference>
<dbReference type="EC" id="2.7.7.7" evidence="3"/>
<dbReference type="GO" id="GO:0006281">
    <property type="term" value="P:DNA repair"/>
    <property type="evidence" value="ECO:0007669"/>
    <property type="project" value="UniProtKB-KW"/>
</dbReference>
<evidence type="ECO:0000256" key="12">
    <source>
        <dbReference type="ARBA" id="ARBA00022843"/>
    </source>
</evidence>
<evidence type="ECO:0000256" key="13">
    <source>
        <dbReference type="ARBA" id="ARBA00022932"/>
    </source>
</evidence>
<dbReference type="CDD" id="cd00141">
    <property type="entry name" value="NT_POLXc"/>
    <property type="match status" value="1"/>
</dbReference>
<keyword evidence="13" id="KW-0239">DNA-directed DNA polymerase</keyword>
<evidence type="ECO:0000256" key="16">
    <source>
        <dbReference type="ARBA" id="ARBA00035717"/>
    </source>
</evidence>
<dbReference type="Gene3D" id="1.10.150.20">
    <property type="entry name" value="5' to 3' exonuclease, C-terminal subdomain"/>
    <property type="match status" value="1"/>
</dbReference>
<evidence type="ECO:0000256" key="6">
    <source>
        <dbReference type="ARBA" id="ARBA00022481"/>
    </source>
</evidence>
<evidence type="ECO:0000256" key="20">
    <source>
        <dbReference type="ARBA" id="ARBA00045548"/>
    </source>
</evidence>
<dbReference type="InterPro" id="IPR016195">
    <property type="entry name" value="Pol/histidinol_Pase-like"/>
</dbReference>
<dbReference type="Pfam" id="PF02811">
    <property type="entry name" value="PHP"/>
    <property type="match status" value="1"/>
</dbReference>
<dbReference type="PIRSF" id="PIRSF005047">
    <property type="entry name" value="UCP005047_YshC"/>
    <property type="match status" value="1"/>
</dbReference>
<keyword evidence="8" id="KW-0808">Transferase</keyword>
<evidence type="ECO:0000256" key="17">
    <source>
        <dbReference type="ARBA" id="ARBA00035726"/>
    </source>
</evidence>
<accession>A0A1F4TNI4</accession>
<comment type="catalytic activity">
    <reaction evidence="21">
        <text>DNA(n) + a 2'-deoxyribonucleoside 5'-triphosphate = DNA(n+1) + diphosphate</text>
        <dbReference type="Rhea" id="RHEA:22508"/>
        <dbReference type="Rhea" id="RHEA-COMP:17339"/>
        <dbReference type="Rhea" id="RHEA-COMP:17340"/>
        <dbReference type="ChEBI" id="CHEBI:33019"/>
        <dbReference type="ChEBI" id="CHEBI:61560"/>
        <dbReference type="ChEBI" id="CHEBI:173112"/>
        <dbReference type="EC" id="2.7.7.7"/>
    </reaction>
</comment>
<dbReference type="EC" id="4.2.99.18" evidence="4"/>
<evidence type="ECO:0000313" key="26">
    <source>
        <dbReference type="Proteomes" id="UP000178951"/>
    </source>
</evidence>
<dbReference type="SMART" id="SM00278">
    <property type="entry name" value="HhH1"/>
    <property type="match status" value="3"/>
</dbReference>
<feature type="domain" description="DNA-directed DNA polymerase X" evidence="24">
    <location>
        <begin position="1"/>
        <end position="317"/>
    </location>
</feature>
<keyword evidence="9" id="KW-0548">Nucleotidyltransferase</keyword>
<dbReference type="InterPro" id="IPR037160">
    <property type="entry name" value="DNA_Pol_thumb_sf"/>
</dbReference>
<feature type="domain" description="Polymerase/histidinol phosphatase N-terminal" evidence="23">
    <location>
        <begin position="341"/>
        <end position="420"/>
    </location>
</feature>
<dbReference type="InterPro" id="IPR028207">
    <property type="entry name" value="DNA_pol_B_palm_palm"/>
</dbReference>
<keyword evidence="6" id="KW-0488">Methylation</keyword>
<organism evidence="25 26">
    <name type="scientific">candidate division WOR-1 bacterium RIFOXYB2_FULL_48_7</name>
    <dbReference type="NCBI Taxonomy" id="1802583"/>
    <lineage>
        <taxon>Bacteria</taxon>
        <taxon>Bacillati</taxon>
        <taxon>Saganbacteria</taxon>
    </lineage>
</organism>
<evidence type="ECO:0000313" key="25">
    <source>
        <dbReference type="EMBL" id="OGC34282.1"/>
    </source>
</evidence>
<dbReference type="EMBL" id="MEUF01000046">
    <property type="protein sequence ID" value="OGC34282.1"/>
    <property type="molecule type" value="Genomic_DNA"/>
</dbReference>
<dbReference type="SUPFAM" id="SSF89550">
    <property type="entry name" value="PHP domain-like"/>
    <property type="match status" value="1"/>
</dbReference>
<keyword evidence="15" id="KW-0234">DNA repair</keyword>
<gene>
    <name evidence="25" type="ORF">A2311_01115</name>
</gene>
<sequence>MDNKEIASIFNQIAELLEIKQDNPFKIRAYQRAARNLESLSVDLTDVYRSGGLKALQEIPGIGHDLSLKIEEYLKTGKIASQKALAREFPKGILELINIPGMGPKTAQLLYKKLGIDSLNKLKMAAQAGKLQHLPGMGEKKEANILRGIGFKEASHGRFLLDDATVHAAMIVEELEKLKEAKKILPCGSLRRGQETVGDLDILVISDKPKPIMDKFVSLKLVKSVLAHGETKSAIVMHNGMQADLRVVPAKSFGAAAHYFTGSKGHNIHIRQLAQKKGWKVSEYGIFDAKGRQIGGQTEEEMFSKFGLQYIPPELREMRGEFTAAAAGKIPRLIELGDIRGDLHMHTTATDGENSLEEMAKAAKHLAYEYILITDHTQSTRVAHGLDAGKSSANLHKIKLAAKNISGIRLLAGAEIDILPDGSLDLPGEIIKQLDLAVLAVHSNFKMPREQMTARIIKAMQRLPGSILAHPTGRLLGEREAYAVDLNAVIKAAAKYRCILEVNAHPKRLDLTDFYCRAAKAAGVKIAISTDAHATDQLGLMKYGVITARRGWLEKQDVVNTWPLAKLQRVCGF</sequence>
<dbReference type="PRINTS" id="PR00870">
    <property type="entry name" value="DNAPOLXBETA"/>
</dbReference>
<evidence type="ECO:0000256" key="5">
    <source>
        <dbReference type="ARBA" id="ARBA00020020"/>
    </source>
</evidence>
<dbReference type="InterPro" id="IPR050243">
    <property type="entry name" value="PHP_phosphatase"/>
</dbReference>
<dbReference type="GO" id="GO:0008270">
    <property type="term" value="F:zinc ion binding"/>
    <property type="evidence" value="ECO:0007669"/>
    <property type="project" value="TreeGrafter"/>
</dbReference>
<evidence type="ECO:0000256" key="19">
    <source>
        <dbReference type="ARBA" id="ARBA00044678"/>
    </source>
</evidence>
<dbReference type="Pfam" id="PF14792">
    <property type="entry name" value="DNA_pol_B_palm"/>
    <property type="match status" value="1"/>
</dbReference>
<dbReference type="SMART" id="SM00483">
    <property type="entry name" value="POLXc"/>
    <property type="match status" value="1"/>
</dbReference>
<evidence type="ECO:0000256" key="21">
    <source>
        <dbReference type="ARBA" id="ARBA00049244"/>
    </source>
</evidence>
<evidence type="ECO:0000256" key="8">
    <source>
        <dbReference type="ARBA" id="ARBA00022679"/>
    </source>
</evidence>
<dbReference type="Pfam" id="PF14716">
    <property type="entry name" value="HHH_8"/>
    <property type="match status" value="1"/>
</dbReference>
<dbReference type="InterPro" id="IPR002054">
    <property type="entry name" value="DNA-dir_DNA_pol_X"/>
</dbReference>
<dbReference type="InterPro" id="IPR002008">
    <property type="entry name" value="DNA_pol_X_beta-like"/>
</dbReference>
<keyword evidence="11" id="KW-0227">DNA damage</keyword>
<dbReference type="InterPro" id="IPR004013">
    <property type="entry name" value="PHP_dom"/>
</dbReference>
<keyword evidence="14" id="KW-0915">Sodium</keyword>
<dbReference type="CDD" id="cd07436">
    <property type="entry name" value="PHP_PolX"/>
    <property type="match status" value="1"/>
</dbReference>
<evidence type="ECO:0000256" key="18">
    <source>
        <dbReference type="ARBA" id="ARBA00044632"/>
    </source>
</evidence>
<dbReference type="AlphaFoldDB" id="A0A1F4TNI4"/>
<keyword evidence="12" id="KW-0832">Ubl conjugation</keyword>
<dbReference type="Pfam" id="PF14791">
    <property type="entry name" value="DNA_pol_B_thumb"/>
    <property type="match status" value="1"/>
</dbReference>
<dbReference type="Gene3D" id="3.30.460.10">
    <property type="entry name" value="Beta Polymerase, domain 2"/>
    <property type="match status" value="1"/>
</dbReference>
<dbReference type="InterPro" id="IPR010994">
    <property type="entry name" value="RuvA_2-like"/>
</dbReference>
<evidence type="ECO:0000259" key="23">
    <source>
        <dbReference type="SMART" id="SM00481"/>
    </source>
</evidence>
<comment type="catalytic activity">
    <reaction evidence="19">
        <text>a 5'-end 2'-deoxyribose-2'-deoxyribonucleotide-DNA = (2E,4S)-4-hydroxypenten-2-al-5-phosphate + a 5'-end 5'-phospho-2'-deoxyribonucleoside-DNA + H(+)</text>
        <dbReference type="Rhea" id="RHEA:76255"/>
        <dbReference type="Rhea" id="RHEA-COMP:13180"/>
        <dbReference type="Rhea" id="RHEA-COMP:18657"/>
        <dbReference type="ChEBI" id="CHEBI:15378"/>
        <dbReference type="ChEBI" id="CHEBI:136412"/>
        <dbReference type="ChEBI" id="CHEBI:195194"/>
        <dbReference type="ChEBI" id="CHEBI:195195"/>
    </reaction>
</comment>
<comment type="caution">
    <text evidence="25">The sequence shown here is derived from an EMBL/GenBank/DDBJ whole genome shotgun (WGS) entry which is preliminary data.</text>
</comment>
<dbReference type="InterPro" id="IPR047967">
    <property type="entry name" value="PolX_PHP"/>
</dbReference>
<proteinExistence type="predicted"/>
<dbReference type="GO" id="GO:0005829">
    <property type="term" value="C:cytosol"/>
    <property type="evidence" value="ECO:0007669"/>
    <property type="project" value="TreeGrafter"/>
</dbReference>
<name>A0A1F4TNI4_UNCSA</name>
<dbReference type="GO" id="GO:0003677">
    <property type="term" value="F:DNA binding"/>
    <property type="evidence" value="ECO:0007669"/>
    <property type="project" value="InterPro"/>
</dbReference>
<protein>
    <recommendedName>
        <fullName evidence="5">DNA polymerase beta</fullName>
        <ecNumber evidence="3">2.7.7.7</ecNumber>
        <ecNumber evidence="4">4.2.99.18</ecNumber>
    </recommendedName>
    <alternativeName>
        <fullName evidence="16">5'-deoxyribose-phosphate lyase</fullName>
    </alternativeName>
    <alternativeName>
        <fullName evidence="17">AP lyase</fullName>
    </alternativeName>
</protein>
<evidence type="ECO:0000256" key="14">
    <source>
        <dbReference type="ARBA" id="ARBA00023053"/>
    </source>
</evidence>
<comment type="cofactor">
    <cofactor evidence="1">
        <name>Mg(2+)</name>
        <dbReference type="ChEBI" id="CHEBI:18420"/>
    </cofactor>
</comment>
<comment type="catalytic activity">
    <reaction evidence="18">
        <text>2'-deoxyribonucleotide-(2'-deoxyribose 5'-phosphate)-2'-deoxyribonucleotide-DNA = a 3'-end 2'-deoxyribonucleotide-(2,3-dehydro-2,3-deoxyribose 5'-phosphate)-DNA + a 5'-end 5'-phospho-2'-deoxyribonucleoside-DNA + H(+)</text>
        <dbReference type="Rhea" id="RHEA:66592"/>
        <dbReference type="Rhea" id="RHEA-COMP:13180"/>
        <dbReference type="Rhea" id="RHEA-COMP:16897"/>
        <dbReference type="Rhea" id="RHEA-COMP:17067"/>
        <dbReference type="ChEBI" id="CHEBI:15378"/>
        <dbReference type="ChEBI" id="CHEBI:136412"/>
        <dbReference type="ChEBI" id="CHEBI:157695"/>
        <dbReference type="ChEBI" id="CHEBI:167181"/>
        <dbReference type="EC" id="4.2.99.18"/>
    </reaction>
</comment>
<reference evidence="25 26" key="1">
    <citation type="journal article" date="2016" name="Nat. Commun.">
        <title>Thousands of microbial genomes shed light on interconnected biogeochemical processes in an aquifer system.</title>
        <authorList>
            <person name="Anantharaman K."/>
            <person name="Brown C.T."/>
            <person name="Hug L.A."/>
            <person name="Sharon I."/>
            <person name="Castelle C.J."/>
            <person name="Probst A.J."/>
            <person name="Thomas B.C."/>
            <person name="Singh A."/>
            <person name="Wilkins M.J."/>
            <person name="Karaoz U."/>
            <person name="Brodie E.L."/>
            <person name="Williams K.H."/>
            <person name="Hubbard S.S."/>
            <person name="Banfield J.F."/>
        </authorList>
    </citation>
    <scope>NUCLEOTIDE SEQUENCE [LARGE SCALE GENOMIC DNA]</scope>
</reference>
<evidence type="ECO:0000256" key="7">
    <source>
        <dbReference type="ARBA" id="ARBA00022634"/>
    </source>
</evidence>
<dbReference type="SUPFAM" id="SSF81301">
    <property type="entry name" value="Nucleotidyltransferase"/>
    <property type="match status" value="1"/>
</dbReference>
<dbReference type="Proteomes" id="UP000178951">
    <property type="component" value="Unassembled WGS sequence"/>
</dbReference>
<dbReference type="Pfam" id="PF14520">
    <property type="entry name" value="HHH_5"/>
    <property type="match status" value="1"/>
</dbReference>
<dbReference type="Gene3D" id="3.20.20.140">
    <property type="entry name" value="Metal-dependent hydrolases"/>
    <property type="match status" value="1"/>
</dbReference>
<evidence type="ECO:0000256" key="9">
    <source>
        <dbReference type="ARBA" id="ARBA00022695"/>
    </source>
</evidence>
<dbReference type="InterPro" id="IPR003583">
    <property type="entry name" value="Hlx-hairpin-Hlx_DNA-bd_motif"/>
</dbReference>
<comment type="subcellular location">
    <subcellularLocation>
        <location evidence="2">Cytoplasm</location>
    </subcellularLocation>
</comment>
<keyword evidence="7" id="KW-0237">DNA synthesis</keyword>
<dbReference type="NCBIfam" id="NF006375">
    <property type="entry name" value="PRK08609.1"/>
    <property type="match status" value="1"/>
</dbReference>
<dbReference type="SUPFAM" id="SSF47802">
    <property type="entry name" value="DNA polymerase beta, N-terminal domain-like"/>
    <property type="match status" value="1"/>
</dbReference>
<dbReference type="Gene3D" id="1.10.150.110">
    <property type="entry name" value="DNA polymerase beta, N-terminal domain-like"/>
    <property type="match status" value="1"/>
</dbReference>
<dbReference type="PANTHER" id="PTHR36928:SF1">
    <property type="entry name" value="PHOSPHATASE YCDX-RELATED"/>
    <property type="match status" value="1"/>
</dbReference>
<dbReference type="GO" id="GO:0140078">
    <property type="term" value="F:class I DNA-(apurinic or apyrimidinic site) endonuclease activity"/>
    <property type="evidence" value="ECO:0007669"/>
    <property type="project" value="UniProtKB-EC"/>
</dbReference>
<dbReference type="InterPro" id="IPR043519">
    <property type="entry name" value="NT_sf"/>
</dbReference>
<dbReference type="InterPro" id="IPR027421">
    <property type="entry name" value="DNA_pol_lamdba_lyase_dom_sf"/>
</dbReference>
<keyword evidence="10" id="KW-0235">DNA replication</keyword>
<dbReference type="SUPFAM" id="SSF47781">
    <property type="entry name" value="RuvA domain 2-like"/>
    <property type="match status" value="1"/>
</dbReference>
<feature type="domain" description="Helix-hairpin-helix DNA-binding motif class 1" evidence="22">
    <location>
        <begin position="94"/>
        <end position="113"/>
    </location>
</feature>
<dbReference type="InterPro" id="IPR022311">
    <property type="entry name" value="PolX-like"/>
</dbReference>
<evidence type="ECO:0000256" key="2">
    <source>
        <dbReference type="ARBA" id="ARBA00004496"/>
    </source>
</evidence>
<comment type="function">
    <text evidence="20">Repair polymerase that plays a key role in base-excision repair. During this process, the damaged base is excised by specific DNA glycosylases, the DNA backbone is nicked at the abasic site by an apurinic/apyrimidic (AP) endonuclease, and POLB removes 5'-deoxyribose-phosphate from the preincised AP site acting as a 5'-deoxyribose-phosphate lyase (5'-dRP lyase); through its DNA polymerase activity, it adds one nucleotide to the 3' end of the arising single-nucleotide gap. Conducts 'gap-filling' DNA synthesis in a stepwise distributive fashion rather than in a processive fashion as for other DNA polymerases. It is also able to cleave sugar-phosphate bonds 3' to an intact AP site, acting as an AP lyase.</text>
</comment>
<evidence type="ECO:0000256" key="3">
    <source>
        <dbReference type="ARBA" id="ARBA00012417"/>
    </source>
</evidence>
<evidence type="ECO:0000256" key="11">
    <source>
        <dbReference type="ARBA" id="ARBA00022763"/>
    </source>
</evidence>
<evidence type="ECO:0000259" key="22">
    <source>
        <dbReference type="SMART" id="SM00278"/>
    </source>
</evidence>